<dbReference type="GO" id="GO:0006107">
    <property type="term" value="P:oxaloacetate metabolic process"/>
    <property type="evidence" value="ECO:0007669"/>
    <property type="project" value="TreeGrafter"/>
</dbReference>
<accession>A0A8U0IHM9</accession>
<dbReference type="InterPro" id="IPR011206">
    <property type="entry name" value="Citrate_lyase_beta/mcl1/mcl2"/>
</dbReference>
<dbReference type="PIRSF" id="PIRSF015582">
    <property type="entry name" value="Cit_lyase_B"/>
    <property type="match status" value="1"/>
</dbReference>
<dbReference type="GeneID" id="72191576"/>
<evidence type="ECO:0000256" key="1">
    <source>
        <dbReference type="ARBA" id="ARBA00001946"/>
    </source>
</evidence>
<sequence>MPRRSVMFTPGDRPAMMRKAPSAGADVIVFDLEDAVAPDAKDEARTAVREVLTDPDFDPDCEVCVRVNQTGIAADDDLRGILGREDATSDESSDFAASRAVETLDSVMLPKTEDADDAETLADLLDERDADVPILALVETAAGILSAESIATVPEVDALAFGAEDLAADVGATRTDEGTEVLHAREHVVLAASAADADAIDTVYTDIEDTEGLREETEFAIELGYDGKMAIHPAQVAPVNEAFTPDPERVEWAEKLLAAKEEADADGRGVFRVDGEMIDAPLVAQAERVLAYAEAADET</sequence>
<dbReference type="InterPro" id="IPR005000">
    <property type="entry name" value="Aldolase/citrate-lyase_domain"/>
</dbReference>
<dbReference type="AlphaFoldDB" id="A0A8U0IHM9"/>
<dbReference type="PANTHER" id="PTHR32308:SF0">
    <property type="entry name" value="HPCH_HPAI ALDOLASE_CITRATE LYASE DOMAIN-CONTAINING PROTEIN"/>
    <property type="match status" value="1"/>
</dbReference>
<keyword evidence="3" id="KW-0460">Magnesium</keyword>
<feature type="domain" description="HpcH/HpaI aldolase/citrate lyase" evidence="4">
    <location>
        <begin position="103"/>
        <end position="233"/>
    </location>
</feature>
<dbReference type="Proteomes" id="UP000830434">
    <property type="component" value="Chromosome"/>
</dbReference>
<keyword evidence="6" id="KW-1185">Reference proteome</keyword>
<gene>
    <name evidence="5" type="ORF">M0R88_16935</name>
</gene>
<dbReference type="InterPro" id="IPR040442">
    <property type="entry name" value="Pyrv_kinase-like_dom_sf"/>
</dbReference>
<dbReference type="EMBL" id="CP096658">
    <property type="protein sequence ID" value="UPW00186.1"/>
    <property type="molecule type" value="Genomic_DNA"/>
</dbReference>
<dbReference type="Gene3D" id="3.20.20.60">
    <property type="entry name" value="Phosphoenolpyruvate-binding domains"/>
    <property type="match status" value="1"/>
</dbReference>
<dbReference type="InterPro" id="IPR015813">
    <property type="entry name" value="Pyrv/PenolPyrv_kinase-like_dom"/>
</dbReference>
<reference evidence="5" key="1">
    <citation type="submission" date="2022-04" db="EMBL/GenBank/DDBJ databases">
        <title>Diverse halophilic archaea isolated from saline environments.</title>
        <authorList>
            <person name="Cui H.-L."/>
        </authorList>
    </citation>
    <scope>NUCLEOTIDE SEQUENCE</scope>
    <source>
        <strain evidence="5">XZYJT40</strain>
    </source>
</reference>
<evidence type="ECO:0000256" key="2">
    <source>
        <dbReference type="ARBA" id="ARBA00022723"/>
    </source>
</evidence>
<dbReference type="PANTHER" id="PTHR32308">
    <property type="entry name" value="LYASE BETA SUBUNIT, PUTATIVE (AFU_ORTHOLOGUE AFUA_4G13030)-RELATED"/>
    <property type="match status" value="1"/>
</dbReference>
<evidence type="ECO:0000259" key="4">
    <source>
        <dbReference type="Pfam" id="PF03328"/>
    </source>
</evidence>
<keyword evidence="2" id="KW-0479">Metal-binding</keyword>
<dbReference type="SUPFAM" id="SSF51621">
    <property type="entry name" value="Phosphoenolpyruvate/pyruvate domain"/>
    <property type="match status" value="1"/>
</dbReference>
<dbReference type="KEGG" id="haxz:M0R88_16935"/>
<evidence type="ECO:0000313" key="5">
    <source>
        <dbReference type="EMBL" id="UPW00186.1"/>
    </source>
</evidence>
<dbReference type="GO" id="GO:0016829">
    <property type="term" value="F:lyase activity"/>
    <property type="evidence" value="ECO:0007669"/>
    <property type="project" value="UniProtKB-KW"/>
</dbReference>
<keyword evidence="5" id="KW-0456">Lyase</keyword>
<evidence type="ECO:0000313" key="6">
    <source>
        <dbReference type="Proteomes" id="UP000830434"/>
    </source>
</evidence>
<evidence type="ECO:0000256" key="3">
    <source>
        <dbReference type="ARBA" id="ARBA00022842"/>
    </source>
</evidence>
<protein>
    <submittedName>
        <fullName evidence="5">CoA ester lyase</fullName>
    </submittedName>
</protein>
<organism evidence="5 6">
    <name type="scientific">Halorussus gelatinilyticus</name>
    <dbReference type="NCBI Taxonomy" id="2937524"/>
    <lineage>
        <taxon>Archaea</taxon>
        <taxon>Methanobacteriati</taxon>
        <taxon>Methanobacteriota</taxon>
        <taxon>Stenosarchaea group</taxon>
        <taxon>Halobacteria</taxon>
        <taxon>Halobacteriales</taxon>
        <taxon>Haladaptataceae</taxon>
        <taxon>Halorussus</taxon>
    </lineage>
</organism>
<proteinExistence type="predicted"/>
<dbReference type="GO" id="GO:0000287">
    <property type="term" value="F:magnesium ion binding"/>
    <property type="evidence" value="ECO:0007669"/>
    <property type="project" value="TreeGrafter"/>
</dbReference>
<name>A0A8U0IHM9_9EURY</name>
<comment type="cofactor">
    <cofactor evidence="1">
        <name>Mg(2+)</name>
        <dbReference type="ChEBI" id="CHEBI:18420"/>
    </cofactor>
</comment>
<dbReference type="Pfam" id="PF03328">
    <property type="entry name" value="HpcH_HpaI"/>
    <property type="match status" value="2"/>
</dbReference>
<dbReference type="RefSeq" id="WP_248654600.1">
    <property type="nucleotide sequence ID" value="NZ_CP096658.1"/>
</dbReference>
<feature type="domain" description="HpcH/HpaI aldolase/citrate lyase" evidence="4">
    <location>
        <begin position="4"/>
        <end position="71"/>
    </location>
</feature>